<feature type="region of interest" description="Disordered" evidence="1">
    <location>
        <begin position="143"/>
        <end position="175"/>
    </location>
</feature>
<gene>
    <name evidence="2" type="ORF">PR048_009975</name>
</gene>
<proteinExistence type="predicted"/>
<reference evidence="2 3" key="1">
    <citation type="submission" date="2023-02" db="EMBL/GenBank/DDBJ databases">
        <title>LHISI_Scaffold_Assembly.</title>
        <authorList>
            <person name="Stuart O.P."/>
            <person name="Cleave R."/>
            <person name="Magrath M.J.L."/>
            <person name="Mikheyev A.S."/>
        </authorList>
    </citation>
    <scope>NUCLEOTIDE SEQUENCE [LARGE SCALE GENOMIC DNA]</scope>
    <source>
        <strain evidence="2">Daus_M_001</strain>
        <tissue evidence="2">Leg muscle</tissue>
    </source>
</reference>
<evidence type="ECO:0000313" key="2">
    <source>
        <dbReference type="EMBL" id="KAJ8890466.1"/>
    </source>
</evidence>
<dbReference type="Proteomes" id="UP001159363">
    <property type="component" value="Chromosome 3"/>
</dbReference>
<evidence type="ECO:0000256" key="1">
    <source>
        <dbReference type="SAM" id="MobiDB-lite"/>
    </source>
</evidence>
<sequence>MPAGAALRRAAKRLPALGCKPSQRHNPGRGRVQRVVMKTDNCNIPRRKYLARGLKQGLSLTYCQTAATTRGRQSSASITRGSTDHVADLPWRSWLVPHRSGMRKALGSNPGSEEIWTALNIEVLRTNVDEVSMECHRNARAGEKGDFRENPPTSGIVRHNSHMGKSGATPPGIEPDSPWWEVSTLATKPPRLLRLFETFSLLRKSWLTLVLTRVVSQPEAYTCHSYQDEESISTWAECIGNHAQYAPEKRSVLEIRQWLESPTFILAGNKHKHADCCSKREFAKGRIVGCSATIAQLLSSARNIMSCQIVSNHTSYSASQFYNETPDYLSFRGETPNIPGLFREIPLRCSHQKGMVSEAIYVTFCKQKLLNVEYSNSDLLNHRSWLDKPSAAGFPIARSRHRLRSYLRHRRFQKPIVQPASLTLHCTDARSRKFSFATRCSSNSSIAPAQSPKLPARRFVALILFQSPDLEGSTYPDTRVYATLVDDVCTLRNRIVAGCETMRNFPRIHQCIRVSIQQRVDACVRANGGHFEYFV</sequence>
<comment type="caution">
    <text evidence="2">The sequence shown here is derived from an EMBL/GenBank/DDBJ whole genome shotgun (WGS) entry which is preliminary data.</text>
</comment>
<accession>A0ABQ9I256</accession>
<keyword evidence="3" id="KW-1185">Reference proteome</keyword>
<evidence type="ECO:0000313" key="3">
    <source>
        <dbReference type="Proteomes" id="UP001159363"/>
    </source>
</evidence>
<protein>
    <submittedName>
        <fullName evidence="2">Uncharacterized protein</fullName>
    </submittedName>
</protein>
<organism evidence="2 3">
    <name type="scientific">Dryococelus australis</name>
    <dbReference type="NCBI Taxonomy" id="614101"/>
    <lineage>
        <taxon>Eukaryota</taxon>
        <taxon>Metazoa</taxon>
        <taxon>Ecdysozoa</taxon>
        <taxon>Arthropoda</taxon>
        <taxon>Hexapoda</taxon>
        <taxon>Insecta</taxon>
        <taxon>Pterygota</taxon>
        <taxon>Neoptera</taxon>
        <taxon>Polyneoptera</taxon>
        <taxon>Phasmatodea</taxon>
        <taxon>Verophasmatodea</taxon>
        <taxon>Anareolatae</taxon>
        <taxon>Phasmatidae</taxon>
        <taxon>Eurycanthinae</taxon>
        <taxon>Dryococelus</taxon>
    </lineage>
</organism>
<dbReference type="EMBL" id="JARBHB010000003">
    <property type="protein sequence ID" value="KAJ8890466.1"/>
    <property type="molecule type" value="Genomic_DNA"/>
</dbReference>
<name>A0ABQ9I256_9NEOP</name>